<keyword evidence="1" id="KW-0472">Membrane</keyword>
<dbReference type="AlphaFoldDB" id="A0A3D3QYF9"/>
<feature type="transmembrane region" description="Helical" evidence="1">
    <location>
        <begin position="289"/>
        <end position="307"/>
    </location>
</feature>
<dbReference type="Proteomes" id="UP000263642">
    <property type="component" value="Unassembled WGS sequence"/>
</dbReference>
<evidence type="ECO:0000256" key="1">
    <source>
        <dbReference type="SAM" id="Phobius"/>
    </source>
</evidence>
<evidence type="ECO:0000313" key="2">
    <source>
        <dbReference type="EMBL" id="HCO21634.1"/>
    </source>
</evidence>
<keyword evidence="1" id="KW-0812">Transmembrane</keyword>
<feature type="transmembrane region" description="Helical" evidence="1">
    <location>
        <begin position="56"/>
        <end position="78"/>
    </location>
</feature>
<protein>
    <submittedName>
        <fullName evidence="2">Uncharacterized protein</fullName>
    </submittedName>
</protein>
<accession>A0A3D3QYF9</accession>
<sequence>MNGSLTKSPDSSCNEKQFRLRKYYRNVSFAGLLIASFMTIGMILEFRAGAPANQKMSQILLAGFICTFFMSLSIWLILTYHYASLTIQDNKIIEQGVLLRKELDLDRIRQLRWIASPSGGIKLKTLTEKIRIYLKNFPCEDRLRIVEYLRAQIPEPNQEGWDLFCHRVAMPLRRYDPQALPVPDNDEVLLTRKRWDRLLLPWILLFTVGGVLAAWKFNLPRLLSAPLTPTALWLFLRFSTPKQGMVSQKLSADKETSSFLIFSGGMVLVFLTILVGHKFIELPFLDNDMFMICLTLIWMPVVFWNCYRHDKIRHKKQLEASKTSVKEWEAGNTSSD</sequence>
<proteinExistence type="predicted"/>
<dbReference type="EMBL" id="DQAY01000008">
    <property type="protein sequence ID" value="HCO21634.1"/>
    <property type="molecule type" value="Genomic_DNA"/>
</dbReference>
<gene>
    <name evidence="2" type="ORF">DIT97_00630</name>
</gene>
<organism evidence="2 3">
    <name type="scientific">Gimesia maris</name>
    <dbReference type="NCBI Taxonomy" id="122"/>
    <lineage>
        <taxon>Bacteria</taxon>
        <taxon>Pseudomonadati</taxon>
        <taxon>Planctomycetota</taxon>
        <taxon>Planctomycetia</taxon>
        <taxon>Planctomycetales</taxon>
        <taxon>Planctomycetaceae</taxon>
        <taxon>Gimesia</taxon>
    </lineage>
</organism>
<reference evidence="2 3" key="1">
    <citation type="journal article" date="2018" name="Nat. Biotechnol.">
        <title>A standardized bacterial taxonomy based on genome phylogeny substantially revises the tree of life.</title>
        <authorList>
            <person name="Parks D.H."/>
            <person name="Chuvochina M."/>
            <person name="Waite D.W."/>
            <person name="Rinke C."/>
            <person name="Skarshewski A."/>
            <person name="Chaumeil P.A."/>
            <person name="Hugenholtz P."/>
        </authorList>
    </citation>
    <scope>NUCLEOTIDE SEQUENCE [LARGE SCALE GENOMIC DNA]</scope>
    <source>
        <strain evidence="2">UBA9375</strain>
    </source>
</reference>
<comment type="caution">
    <text evidence="2">The sequence shown here is derived from an EMBL/GenBank/DDBJ whole genome shotgun (WGS) entry which is preliminary data.</text>
</comment>
<feature type="transmembrane region" description="Helical" evidence="1">
    <location>
        <begin position="26"/>
        <end position="44"/>
    </location>
</feature>
<name>A0A3D3QYF9_9PLAN</name>
<feature type="transmembrane region" description="Helical" evidence="1">
    <location>
        <begin position="198"/>
        <end position="215"/>
    </location>
</feature>
<feature type="transmembrane region" description="Helical" evidence="1">
    <location>
        <begin position="259"/>
        <end position="277"/>
    </location>
</feature>
<feature type="transmembrane region" description="Helical" evidence="1">
    <location>
        <begin position="221"/>
        <end position="238"/>
    </location>
</feature>
<keyword evidence="1" id="KW-1133">Transmembrane helix</keyword>
<evidence type="ECO:0000313" key="3">
    <source>
        <dbReference type="Proteomes" id="UP000263642"/>
    </source>
</evidence>